<accession>A0A6J4MU06</accession>
<sequence>GRGAGAPRRGDLRPHRPRGVDADGGRGSAEPRDGPAPPLRGRDGRAGPRQPGRLGGAGVASAGVDQHLHRDPGRGAGGRQRRRASPPRAPGDRSRRGGRAHTL</sequence>
<proteinExistence type="predicted"/>
<organism evidence="2">
    <name type="scientific">uncultured Nocardioidaceae bacterium</name>
    <dbReference type="NCBI Taxonomy" id="253824"/>
    <lineage>
        <taxon>Bacteria</taxon>
        <taxon>Bacillati</taxon>
        <taxon>Actinomycetota</taxon>
        <taxon>Actinomycetes</taxon>
        <taxon>Propionibacteriales</taxon>
        <taxon>Nocardioidaceae</taxon>
        <taxon>environmental samples</taxon>
    </lineage>
</organism>
<dbReference type="AlphaFoldDB" id="A0A6J4MU06"/>
<feature type="compositionally biased region" description="Basic and acidic residues" evidence="1">
    <location>
        <begin position="8"/>
        <end position="33"/>
    </location>
</feature>
<feature type="region of interest" description="Disordered" evidence="1">
    <location>
        <begin position="1"/>
        <end position="103"/>
    </location>
</feature>
<gene>
    <name evidence="2" type="ORF">AVDCRST_MAG36-3131</name>
</gene>
<feature type="non-terminal residue" evidence="2">
    <location>
        <position position="1"/>
    </location>
</feature>
<evidence type="ECO:0000313" key="2">
    <source>
        <dbReference type="EMBL" id="CAA9366558.1"/>
    </source>
</evidence>
<dbReference type="EMBL" id="CADCUH010000199">
    <property type="protein sequence ID" value="CAA9366558.1"/>
    <property type="molecule type" value="Genomic_DNA"/>
</dbReference>
<feature type="non-terminal residue" evidence="2">
    <location>
        <position position="103"/>
    </location>
</feature>
<evidence type="ECO:0000256" key="1">
    <source>
        <dbReference type="SAM" id="MobiDB-lite"/>
    </source>
</evidence>
<name>A0A6J4MU06_9ACTN</name>
<protein>
    <submittedName>
        <fullName evidence="2">Uncharacterized protein</fullName>
    </submittedName>
</protein>
<reference evidence="2" key="1">
    <citation type="submission" date="2020-02" db="EMBL/GenBank/DDBJ databases">
        <authorList>
            <person name="Meier V. D."/>
        </authorList>
    </citation>
    <scope>NUCLEOTIDE SEQUENCE</scope>
    <source>
        <strain evidence="2">AVDCRST_MAG36</strain>
    </source>
</reference>